<protein>
    <submittedName>
        <fullName evidence="1">Uncharacterized protein</fullName>
    </submittedName>
</protein>
<dbReference type="AlphaFoldDB" id="A0A0K2S3R2"/>
<sequence>MARKAKYSEEWRSRAAALQANIEEAMELASASIGDDGWLHRLHVWVAEVAQGNAPDWWTDLDCEVSLPREEKRVSTFISTQRKRITFQMCLA</sequence>
<organism evidence="1">
    <name type="scientific">Citrobacter freundii</name>
    <dbReference type="NCBI Taxonomy" id="546"/>
    <lineage>
        <taxon>Bacteria</taxon>
        <taxon>Pseudomonadati</taxon>
        <taxon>Pseudomonadota</taxon>
        <taxon>Gammaproteobacteria</taxon>
        <taxon>Enterobacterales</taxon>
        <taxon>Enterobacteriaceae</taxon>
        <taxon>Citrobacter</taxon>
        <taxon>Citrobacter freundii complex</taxon>
    </lineage>
</organism>
<reference evidence="1" key="1">
    <citation type="submission" date="2015-08" db="EMBL/GenBank/DDBJ databases">
        <title>Complete DNA Sequence of Pseudomonas syringae pv. actinidiae, the Causal Agent of Kiwifruit Canker Disease.</title>
        <authorList>
            <person name="Rikkerink E.H.A."/>
            <person name="Fineran P.C."/>
        </authorList>
    </citation>
    <scope>NUCLEOTIDE SEQUENCE</scope>
    <source>
        <strain evidence="1">KHM 243</strain>
        <plasmid evidence="1">pKHM-1</plasmid>
    </source>
</reference>
<keyword evidence="1" id="KW-0614">Plasmid</keyword>
<dbReference type="RefSeq" id="WP_113847834.1">
    <property type="nucleotide sequence ID" value="NZ_AP014939.1"/>
</dbReference>
<evidence type="ECO:0000313" key="1">
    <source>
        <dbReference type="EMBL" id="BAS21736.1"/>
    </source>
</evidence>
<proteinExistence type="predicted"/>
<geneLocation type="plasmid" evidence="1">
    <name>pKHM-1</name>
</geneLocation>
<name>A0A0K2S3R2_CITFR</name>
<accession>A0A0K2S3R2</accession>
<dbReference type="EMBL" id="AP014939">
    <property type="protein sequence ID" value="BAS21736.1"/>
    <property type="molecule type" value="Genomic_DNA"/>
</dbReference>